<keyword evidence="2" id="KW-0238">DNA-binding</keyword>
<evidence type="ECO:0000256" key="1">
    <source>
        <dbReference type="ARBA" id="ARBA00023015"/>
    </source>
</evidence>
<gene>
    <name evidence="5" type="ORF">SAMN05216258_11134</name>
</gene>
<name>A0A1I3MC11_9RHOB</name>
<dbReference type="PANTHER" id="PTHR33204:SF18">
    <property type="entry name" value="TRANSCRIPTIONAL REGULATORY PROTEIN"/>
    <property type="match status" value="1"/>
</dbReference>
<dbReference type="Pfam" id="PF01638">
    <property type="entry name" value="HxlR"/>
    <property type="match status" value="1"/>
</dbReference>
<keyword evidence="3" id="KW-0804">Transcription</keyword>
<dbReference type="RefSeq" id="WP_092863878.1">
    <property type="nucleotide sequence ID" value="NZ_FOQH01000011.1"/>
</dbReference>
<evidence type="ECO:0000256" key="2">
    <source>
        <dbReference type="ARBA" id="ARBA00023125"/>
    </source>
</evidence>
<accession>A0A1I3MC11</accession>
<dbReference type="STRING" id="1114924.SAMN05216258_11134"/>
<dbReference type="PROSITE" id="PS51118">
    <property type="entry name" value="HTH_HXLR"/>
    <property type="match status" value="1"/>
</dbReference>
<dbReference type="SUPFAM" id="SSF46785">
    <property type="entry name" value="Winged helix' DNA-binding domain"/>
    <property type="match status" value="1"/>
</dbReference>
<dbReference type="InterPro" id="IPR036388">
    <property type="entry name" value="WH-like_DNA-bd_sf"/>
</dbReference>
<protein>
    <submittedName>
        <fullName evidence="5">Transcriptional regulator, HxlR family</fullName>
    </submittedName>
</protein>
<evidence type="ECO:0000259" key="4">
    <source>
        <dbReference type="PROSITE" id="PS51118"/>
    </source>
</evidence>
<dbReference type="EMBL" id="FOQH01000011">
    <property type="protein sequence ID" value="SFI94462.1"/>
    <property type="molecule type" value="Genomic_DNA"/>
</dbReference>
<evidence type="ECO:0000313" key="5">
    <source>
        <dbReference type="EMBL" id="SFI94462.1"/>
    </source>
</evidence>
<organism evidence="5 6">
    <name type="scientific">Albimonas pacifica</name>
    <dbReference type="NCBI Taxonomy" id="1114924"/>
    <lineage>
        <taxon>Bacteria</taxon>
        <taxon>Pseudomonadati</taxon>
        <taxon>Pseudomonadota</taxon>
        <taxon>Alphaproteobacteria</taxon>
        <taxon>Rhodobacterales</taxon>
        <taxon>Paracoccaceae</taxon>
        <taxon>Albimonas</taxon>
    </lineage>
</organism>
<dbReference type="InterPro" id="IPR036390">
    <property type="entry name" value="WH_DNA-bd_sf"/>
</dbReference>
<dbReference type="Gene3D" id="1.10.10.10">
    <property type="entry name" value="Winged helix-like DNA-binding domain superfamily/Winged helix DNA-binding domain"/>
    <property type="match status" value="1"/>
</dbReference>
<proteinExistence type="predicted"/>
<dbReference type="InterPro" id="IPR002577">
    <property type="entry name" value="HTH_HxlR"/>
</dbReference>
<dbReference type="GO" id="GO:0003677">
    <property type="term" value="F:DNA binding"/>
    <property type="evidence" value="ECO:0007669"/>
    <property type="project" value="UniProtKB-KW"/>
</dbReference>
<dbReference type="PANTHER" id="PTHR33204">
    <property type="entry name" value="TRANSCRIPTIONAL REGULATOR, MARR FAMILY"/>
    <property type="match status" value="1"/>
</dbReference>
<keyword evidence="1" id="KW-0805">Transcription regulation</keyword>
<dbReference type="OrthoDB" id="9782219at2"/>
<sequence length="159" mass="17983">MKRADLSSRHCPIARASAELADGWTFVILREILFRNTRFNGLLRRTGMAPRLLSARLKDMVANGILDRRPDPADARSAEYRLTRKGEALWPLLMHLKQWGDDWCGPWDEADPPVRNLHRGHDHPLRVVAVCETCGEPVAAGAATSVFSDLYRRERTGEP</sequence>
<dbReference type="Proteomes" id="UP000199377">
    <property type="component" value="Unassembled WGS sequence"/>
</dbReference>
<dbReference type="AlphaFoldDB" id="A0A1I3MC11"/>
<evidence type="ECO:0000313" key="6">
    <source>
        <dbReference type="Proteomes" id="UP000199377"/>
    </source>
</evidence>
<feature type="domain" description="HTH hxlR-type" evidence="4">
    <location>
        <begin position="11"/>
        <end position="108"/>
    </location>
</feature>
<keyword evidence="6" id="KW-1185">Reference proteome</keyword>
<reference evidence="5 6" key="1">
    <citation type="submission" date="2016-10" db="EMBL/GenBank/DDBJ databases">
        <authorList>
            <person name="de Groot N.N."/>
        </authorList>
    </citation>
    <scope>NUCLEOTIDE SEQUENCE [LARGE SCALE GENOMIC DNA]</scope>
    <source>
        <strain evidence="5 6">CGMCC 1.11030</strain>
    </source>
</reference>
<evidence type="ECO:0000256" key="3">
    <source>
        <dbReference type="ARBA" id="ARBA00023163"/>
    </source>
</evidence>